<dbReference type="SUPFAM" id="SSF49584">
    <property type="entry name" value="Periplasmic chaperone C-domain"/>
    <property type="match status" value="1"/>
</dbReference>
<dbReference type="GO" id="GO:0030288">
    <property type="term" value="C:outer membrane-bounded periplasmic space"/>
    <property type="evidence" value="ECO:0007669"/>
    <property type="project" value="InterPro"/>
</dbReference>
<dbReference type="InterPro" id="IPR008962">
    <property type="entry name" value="PapD-like_sf"/>
</dbReference>
<keyword evidence="9" id="KW-0472">Membrane</keyword>
<dbReference type="InterPro" id="IPR001829">
    <property type="entry name" value="Pili_assmbl_chaperone_bac"/>
</dbReference>
<organism evidence="12 13">
    <name type="scientific">Proteus mirabilis</name>
    <dbReference type="NCBI Taxonomy" id="584"/>
    <lineage>
        <taxon>Bacteria</taxon>
        <taxon>Pseudomonadati</taxon>
        <taxon>Pseudomonadota</taxon>
        <taxon>Gammaproteobacteria</taxon>
        <taxon>Enterobacterales</taxon>
        <taxon>Morganellaceae</taxon>
        <taxon>Proteus</taxon>
    </lineage>
</organism>
<evidence type="ECO:0000256" key="5">
    <source>
        <dbReference type="ARBA" id="ARBA00022764"/>
    </source>
</evidence>
<dbReference type="Proteomes" id="UP000195540">
    <property type="component" value="Chromosome"/>
</dbReference>
<keyword evidence="4" id="KW-0732">Signal</keyword>
<evidence type="ECO:0000259" key="11">
    <source>
        <dbReference type="Pfam" id="PF02753"/>
    </source>
</evidence>
<keyword evidence="9" id="KW-1133">Transmembrane helix</keyword>
<dbReference type="FunFam" id="2.60.40.10:FF:000458">
    <property type="entry name" value="Molecular chaperone FimC"/>
    <property type="match status" value="1"/>
</dbReference>
<dbReference type="PANTHER" id="PTHR30251:SF5">
    <property type="entry name" value="FIMBRIAL CHAPARONE PROTEIN"/>
    <property type="match status" value="1"/>
</dbReference>
<evidence type="ECO:0000256" key="1">
    <source>
        <dbReference type="ARBA" id="ARBA00004418"/>
    </source>
</evidence>
<evidence type="ECO:0000256" key="3">
    <source>
        <dbReference type="ARBA" id="ARBA00022558"/>
    </source>
</evidence>
<evidence type="ECO:0000313" key="13">
    <source>
        <dbReference type="Proteomes" id="UP000195540"/>
    </source>
</evidence>
<evidence type="ECO:0000256" key="7">
    <source>
        <dbReference type="ARBA" id="ARBA00023319"/>
    </source>
</evidence>
<dbReference type="Gene3D" id="2.60.40.10">
    <property type="entry name" value="Immunoglobulins"/>
    <property type="match status" value="2"/>
</dbReference>
<comment type="subcellular location">
    <subcellularLocation>
        <location evidence="1 8">Periplasm</location>
    </subcellularLocation>
</comment>
<feature type="transmembrane region" description="Helical" evidence="9">
    <location>
        <begin position="6"/>
        <end position="29"/>
    </location>
</feature>
<dbReference type="PRINTS" id="PR00969">
    <property type="entry name" value="CHAPERONPILI"/>
</dbReference>
<name>A0AAJ1DGX4_PROMI</name>
<evidence type="ECO:0000256" key="8">
    <source>
        <dbReference type="RuleBase" id="RU003918"/>
    </source>
</evidence>
<dbReference type="RefSeq" id="WP_004244879.1">
    <property type="nucleotide sequence ID" value="NZ_AP026827.1"/>
</dbReference>
<keyword evidence="3" id="KW-1029">Fimbrium biogenesis</keyword>
<evidence type="ECO:0000256" key="2">
    <source>
        <dbReference type="ARBA" id="ARBA00007399"/>
    </source>
</evidence>
<protein>
    <submittedName>
        <fullName evidence="12">Fimbrial protein</fullName>
    </submittedName>
</protein>
<keyword evidence="7" id="KW-0393">Immunoglobulin domain</keyword>
<evidence type="ECO:0000256" key="9">
    <source>
        <dbReference type="SAM" id="Phobius"/>
    </source>
</evidence>
<dbReference type="InterPro" id="IPR013783">
    <property type="entry name" value="Ig-like_fold"/>
</dbReference>
<keyword evidence="5" id="KW-0574">Periplasm</keyword>
<dbReference type="AlphaFoldDB" id="A0AAJ1DGX4"/>
<dbReference type="InterPro" id="IPR016148">
    <property type="entry name" value="Pili_assmbl_chaperone_C"/>
</dbReference>
<dbReference type="EMBL" id="CP021694">
    <property type="protein sequence ID" value="ARX35941.1"/>
    <property type="molecule type" value="Genomic_DNA"/>
</dbReference>
<evidence type="ECO:0000256" key="4">
    <source>
        <dbReference type="ARBA" id="ARBA00022729"/>
    </source>
</evidence>
<dbReference type="Pfam" id="PF02753">
    <property type="entry name" value="PapD_C"/>
    <property type="match status" value="1"/>
</dbReference>
<sequence>MKYSTLAMLIIKMVITTCLTISFFSYGAVTLDRTRIIFPGNENAVNITIINDNPEEAYLAQSWIEDINGNKLTKGAILATPPLQRVEPKRNSLVRLSKTPEIANLPKDRESIFYFNLREVPPKSKSANTLQIALQSRVKLFYRPEGILNEAETKWPHKITLTRISKGYIINNETPFYLTVIGIGDDKGSAENSDFKVIMVEPKSQEEIIAKFIKKPHLTYINDYGGKPTLVFNCQDDTCKVIDEK</sequence>
<evidence type="ECO:0000259" key="10">
    <source>
        <dbReference type="Pfam" id="PF00345"/>
    </source>
</evidence>
<dbReference type="PANTHER" id="PTHR30251">
    <property type="entry name" value="PILUS ASSEMBLY CHAPERONE"/>
    <property type="match status" value="1"/>
</dbReference>
<reference evidence="12 13" key="1">
    <citation type="submission" date="2017-05" db="EMBL/GenBank/DDBJ databases">
        <title>Whole genome sequencing of Proteus mirabilis AR_0155.</title>
        <authorList>
            <person name="Conlan S."/>
            <person name="Thomas P.J."/>
            <person name="Mullikin J."/>
            <person name="Frank K.M."/>
            <person name="Segre J.A."/>
        </authorList>
    </citation>
    <scope>NUCLEOTIDE SEQUENCE [LARGE SCALE GENOMIC DNA]</scope>
    <source>
        <strain evidence="12 13">AR_0155</strain>
    </source>
</reference>
<keyword evidence="9" id="KW-0812">Transmembrane</keyword>
<evidence type="ECO:0000256" key="6">
    <source>
        <dbReference type="ARBA" id="ARBA00023186"/>
    </source>
</evidence>
<dbReference type="InterPro" id="IPR016147">
    <property type="entry name" value="Pili_assmbl_chaperone_N"/>
</dbReference>
<proteinExistence type="inferred from homology"/>
<evidence type="ECO:0000313" key="12">
    <source>
        <dbReference type="EMBL" id="ARX35941.1"/>
    </source>
</evidence>
<dbReference type="InterPro" id="IPR050643">
    <property type="entry name" value="Periplasmic_pilus_chap"/>
</dbReference>
<gene>
    <name evidence="12" type="ORF">AM402_18025</name>
</gene>
<comment type="similarity">
    <text evidence="2 8">Belongs to the periplasmic pilus chaperone family.</text>
</comment>
<keyword evidence="6 8" id="KW-0143">Chaperone</keyword>
<dbReference type="SUPFAM" id="SSF49354">
    <property type="entry name" value="PapD-like"/>
    <property type="match status" value="1"/>
</dbReference>
<accession>A0AAJ1DGX4</accession>
<dbReference type="Pfam" id="PF00345">
    <property type="entry name" value="PapD_N"/>
    <property type="match status" value="1"/>
</dbReference>
<feature type="domain" description="Pili assembly chaperone C-terminal" evidence="11">
    <location>
        <begin position="170"/>
        <end position="227"/>
    </location>
</feature>
<dbReference type="PROSITE" id="PS00635">
    <property type="entry name" value="PILI_CHAPERONE"/>
    <property type="match status" value="1"/>
</dbReference>
<dbReference type="InterPro" id="IPR036316">
    <property type="entry name" value="Pili_assmbl_chap_C_dom_sf"/>
</dbReference>
<dbReference type="GO" id="GO:0071555">
    <property type="term" value="P:cell wall organization"/>
    <property type="evidence" value="ECO:0007669"/>
    <property type="project" value="InterPro"/>
</dbReference>
<dbReference type="InterPro" id="IPR018046">
    <property type="entry name" value="Pili_assmbl_chaperone_CS"/>
</dbReference>
<feature type="domain" description="Pili assembly chaperone N-terminal" evidence="10">
    <location>
        <begin position="29"/>
        <end position="147"/>
    </location>
</feature>